<evidence type="ECO:0000259" key="3">
    <source>
        <dbReference type="Pfam" id="PF13670"/>
    </source>
</evidence>
<comment type="caution">
    <text evidence="4">The sequence shown here is derived from an EMBL/GenBank/DDBJ whole genome shotgun (WGS) entry which is preliminary data.</text>
</comment>
<feature type="domain" description="PepSY" evidence="3">
    <location>
        <begin position="24"/>
        <end position="100"/>
    </location>
</feature>
<organism evidence="4 5">
    <name type="scientific">Aromatoleum buckelii</name>
    <dbReference type="NCBI Taxonomy" id="200254"/>
    <lineage>
        <taxon>Bacteria</taxon>
        <taxon>Pseudomonadati</taxon>
        <taxon>Pseudomonadota</taxon>
        <taxon>Betaproteobacteria</taxon>
        <taxon>Rhodocyclales</taxon>
        <taxon>Rhodocyclaceae</taxon>
        <taxon>Aromatoleum</taxon>
    </lineage>
</organism>
<name>A0ABX1N4F0_9RHOO</name>
<dbReference type="Proteomes" id="UP000601990">
    <property type="component" value="Unassembled WGS sequence"/>
</dbReference>
<accession>A0ABX1N4F0</accession>
<reference evidence="4" key="1">
    <citation type="submission" date="2019-12" db="EMBL/GenBank/DDBJ databases">
        <title>Comparative genomics gives insights into the taxonomy of the Azoarcus-Aromatoleum group and reveals separate origins of nif in the plant-associated Azoarcus and non-plant-associated Aromatoleum sub-groups.</title>
        <authorList>
            <person name="Lafos M."/>
            <person name="Maluk M."/>
            <person name="Batista M."/>
            <person name="Junghare M."/>
            <person name="Carmona M."/>
            <person name="Faoro H."/>
            <person name="Cruz L.M."/>
            <person name="Battistoni F."/>
            <person name="De Souza E."/>
            <person name="Pedrosa F."/>
            <person name="Chen W.-M."/>
            <person name="Poole P.S."/>
            <person name="Dixon R.A."/>
            <person name="James E.K."/>
        </authorList>
    </citation>
    <scope>NUCLEOTIDE SEQUENCE</scope>
    <source>
        <strain evidence="4">U120</strain>
    </source>
</reference>
<protein>
    <recommendedName>
        <fullName evidence="3">PepSY domain-containing protein</fullName>
    </recommendedName>
</protein>
<keyword evidence="5" id="KW-1185">Reference proteome</keyword>
<evidence type="ECO:0000313" key="4">
    <source>
        <dbReference type="EMBL" id="NMF94156.1"/>
    </source>
</evidence>
<keyword evidence="2" id="KW-0732">Signal</keyword>
<feature type="region of interest" description="Disordered" evidence="1">
    <location>
        <begin position="92"/>
        <end position="161"/>
    </location>
</feature>
<feature type="chain" id="PRO_5045342692" description="PepSY domain-containing protein" evidence="2">
    <location>
        <begin position="29"/>
        <end position="161"/>
    </location>
</feature>
<dbReference type="RefSeq" id="WP_169199396.1">
    <property type="nucleotide sequence ID" value="NZ_WTVH02000010.1"/>
</dbReference>
<evidence type="ECO:0000256" key="1">
    <source>
        <dbReference type="SAM" id="MobiDB-lite"/>
    </source>
</evidence>
<gene>
    <name evidence="4" type="ORF">GO608_12545</name>
</gene>
<feature type="compositionally biased region" description="Basic and acidic residues" evidence="1">
    <location>
        <begin position="99"/>
        <end position="147"/>
    </location>
</feature>
<evidence type="ECO:0000256" key="2">
    <source>
        <dbReference type="SAM" id="SignalP"/>
    </source>
</evidence>
<evidence type="ECO:0000313" key="5">
    <source>
        <dbReference type="Proteomes" id="UP000601990"/>
    </source>
</evidence>
<dbReference type="InterPro" id="IPR025711">
    <property type="entry name" value="PepSY"/>
</dbReference>
<proteinExistence type="predicted"/>
<feature type="signal peptide" evidence="2">
    <location>
        <begin position="1"/>
        <end position="28"/>
    </location>
</feature>
<sequence length="161" mass="17459">MRTSHLVTAIALSAGLLATGVTIAPAFAQNAPIDSAATASTAERGNWLSIPQIHDKVVAAGYRDISEIEREDNAYEVKAIDRDGRKVKLVVDPTNGDLVRADRKGRDGRRGDDSGARSTSDSDRDTERDNRREDGREAERGTERNSEFDPSARLTRPGLGV</sequence>
<dbReference type="EMBL" id="WTVH01000024">
    <property type="protein sequence ID" value="NMF94156.1"/>
    <property type="molecule type" value="Genomic_DNA"/>
</dbReference>
<dbReference type="Pfam" id="PF13670">
    <property type="entry name" value="PepSY_2"/>
    <property type="match status" value="1"/>
</dbReference>